<dbReference type="RefSeq" id="WP_348395259.1">
    <property type="nucleotide sequence ID" value="NZ_CP136600.1"/>
</dbReference>
<dbReference type="Pfam" id="PF07690">
    <property type="entry name" value="MFS_1"/>
    <property type="match status" value="1"/>
</dbReference>
<dbReference type="InterPro" id="IPR000873">
    <property type="entry name" value="AMP-dep_synth/lig_dom"/>
</dbReference>
<evidence type="ECO:0000256" key="4">
    <source>
        <dbReference type="SAM" id="Phobius"/>
    </source>
</evidence>
<feature type="transmembrane region" description="Helical" evidence="4">
    <location>
        <begin position="43"/>
        <end position="65"/>
    </location>
</feature>
<feature type="domain" description="Phospholipid/glycerol acyltransferase" evidence="5">
    <location>
        <begin position="447"/>
        <end position="558"/>
    </location>
</feature>
<dbReference type="Pfam" id="PF01553">
    <property type="entry name" value="Acyltransferase"/>
    <property type="match status" value="1"/>
</dbReference>
<dbReference type="InterPro" id="IPR036259">
    <property type="entry name" value="MFS_trans_sf"/>
</dbReference>
<dbReference type="InterPro" id="IPR042099">
    <property type="entry name" value="ANL_N_sf"/>
</dbReference>
<dbReference type="CDD" id="cd07989">
    <property type="entry name" value="LPLAT_AGPAT-like"/>
    <property type="match status" value="1"/>
</dbReference>
<organism evidence="6 7">
    <name type="scientific">Thalassotalea fonticola</name>
    <dbReference type="NCBI Taxonomy" id="3065649"/>
    <lineage>
        <taxon>Bacteria</taxon>
        <taxon>Pseudomonadati</taxon>
        <taxon>Pseudomonadota</taxon>
        <taxon>Gammaproteobacteria</taxon>
        <taxon>Alteromonadales</taxon>
        <taxon>Colwelliaceae</taxon>
        <taxon>Thalassotalea</taxon>
    </lineage>
</organism>
<keyword evidence="3 4" id="KW-0472">Membrane</keyword>
<protein>
    <submittedName>
        <fullName evidence="6">Acyl-[ACP]--phospholipid O-acyltransferase</fullName>
    </submittedName>
</protein>
<feature type="transmembrane region" description="Helical" evidence="4">
    <location>
        <begin position="237"/>
        <end position="262"/>
    </location>
</feature>
<dbReference type="PANTHER" id="PTHR43767">
    <property type="entry name" value="LONG-CHAIN-FATTY-ACID--COA LIGASE"/>
    <property type="match status" value="1"/>
</dbReference>
<feature type="transmembrane region" description="Helical" evidence="4">
    <location>
        <begin position="101"/>
        <end position="120"/>
    </location>
</feature>
<keyword evidence="7" id="KW-1185">Reference proteome</keyword>
<dbReference type="InterPro" id="IPR002123">
    <property type="entry name" value="Plipid/glycerol_acylTrfase"/>
</dbReference>
<dbReference type="InterPro" id="IPR011701">
    <property type="entry name" value="MFS"/>
</dbReference>
<feature type="transmembrane region" description="Helical" evidence="4">
    <location>
        <begin position="174"/>
        <end position="198"/>
    </location>
</feature>
<proteinExistence type="predicted"/>
<feature type="transmembrane region" description="Helical" evidence="4">
    <location>
        <begin position="327"/>
        <end position="348"/>
    </location>
</feature>
<keyword evidence="1 4" id="KW-0812">Transmembrane</keyword>
<evidence type="ECO:0000313" key="6">
    <source>
        <dbReference type="EMBL" id="WOH36446.1"/>
    </source>
</evidence>
<dbReference type="InterPro" id="IPR020845">
    <property type="entry name" value="AMP-binding_CS"/>
</dbReference>
<evidence type="ECO:0000313" key="7">
    <source>
        <dbReference type="Proteomes" id="UP001301442"/>
    </source>
</evidence>
<evidence type="ECO:0000259" key="5">
    <source>
        <dbReference type="SMART" id="SM00563"/>
    </source>
</evidence>
<dbReference type="Gene3D" id="3.40.50.12780">
    <property type="entry name" value="N-terminal domain of ligase-like"/>
    <property type="match status" value="1"/>
</dbReference>
<feature type="transmembrane region" description="Helical" evidence="4">
    <location>
        <begin position="141"/>
        <end position="162"/>
    </location>
</feature>
<dbReference type="InterPro" id="IPR045851">
    <property type="entry name" value="AMP-bd_C_sf"/>
</dbReference>
<accession>A0ABZ0GKW8</accession>
<dbReference type="CDD" id="cd06173">
    <property type="entry name" value="MFS_MefA_like"/>
    <property type="match status" value="1"/>
</dbReference>
<dbReference type="EMBL" id="CP136600">
    <property type="protein sequence ID" value="WOH36446.1"/>
    <property type="molecule type" value="Genomic_DNA"/>
</dbReference>
<dbReference type="Gene3D" id="1.20.1250.20">
    <property type="entry name" value="MFS general substrate transporter like domains"/>
    <property type="match status" value="1"/>
</dbReference>
<feature type="transmembrane region" description="Helical" evidence="4">
    <location>
        <begin position="369"/>
        <end position="389"/>
    </location>
</feature>
<dbReference type="SMART" id="SM00563">
    <property type="entry name" value="PlsC"/>
    <property type="match status" value="1"/>
</dbReference>
<dbReference type="Gene3D" id="3.30.300.30">
    <property type="match status" value="1"/>
</dbReference>
<keyword evidence="2 4" id="KW-1133">Transmembrane helix</keyword>
<evidence type="ECO:0000256" key="3">
    <source>
        <dbReference type="ARBA" id="ARBA00023136"/>
    </source>
</evidence>
<feature type="transmembrane region" description="Helical" evidence="4">
    <location>
        <begin position="395"/>
        <end position="412"/>
    </location>
</feature>
<sequence>MKQLFSFKGFFAYIAMVFINAFVDLGHKIIVQNTVFKMYDGDIQIVLTAVLNALILLPFIFLFSPSGFLADKHPKPTVMRNSAIVAIVATLLITMCYYMGWFLGAFFLTLLMGIQSAIYSPAKYGYLKELIGVENLAQGNAMVQAVTIVSILMGTFVFSALFEFMLSGIELTSTAVILKGVVVLGWILVALSIIEWWFSCQLKDTKPVDNSMKFDLKKYAKGQYLGGNLKKIFNNRVIWLSIVGLSMFWSVSQVMLATFPAFAKEVLAENNTLIIQGILACTGIGIVIGSLWAAKISRNHIELGLVPISAISFALLLGSVAGLDSRLAMAGAFLGLGITGGLFIVPLNSLIQYSAKENELGTILAGNNWVQNVAMLSFLLGTIALVSLGFSSIDIFYLLMALALIGATYTVYQLPHSMIRIVASFIMKRRYKLQVLGFDHLPAEGGMLLLGNHISWIDGLIVQMACPRKVRFVMLRSIYNRWYLKPIVKFFGCIPISEGNSKESLAAVNQALKDGDVVCLFPEGAISRTGAMGVFRTGYERVVDGVEGVIIPFYLHGLWGSRVSRANSRKLRENTKQGFRRDVTVAFGEPLDMQTPAGELKQKVFELSFEAWEQQTNNADPLPLAWIKSAKQNLSALAVKDTSGSAYSNRKLLAATVTFATTIKKLDKSQNIGLMLPASSAAIIANNAVLLNGQTAVNLNYSTSVNAVCSGLKNANVKTVISSKKFLQKLQSKGINTDTMLAGINVIFMEDLKEKVSKTRYMFAQVASHLLPANVFYKVFGTTVSVNDAASILFSSGSEGTPKGIVLSHKNFMANIKQISDVLRTNDDDVVMGSLPPFHSFGLTVTTLLPLIEGVPVICHPDPTDAINIAKAIAKNKVTLLCATATFLRLYTLNRKINPLMLDSLRLVVAGAEKLPNDTRQAFKDKFNKVIYEGYGATETTPVASVNIPDQLDPNDLKVQSGSKSGSVGMPVPGCSFRIVDPVSMQVLATGEQGLILISGSQVMLGYLNDEEKTKQAIVELDNRRWYKTGDKGYLDKDGFLTIVDRYSRFAKIGGEMVSLQTIEQEVINATMKVGIVDDNDTELLAVSLPDDKKGEKIILLTTADLTLEQIRQALLDNSCNPLMIPSQIYKIDTIPKLGSGKTDFSEAKKLAISFA</sequence>
<dbReference type="Proteomes" id="UP001301442">
    <property type="component" value="Chromosome"/>
</dbReference>
<feature type="transmembrane region" description="Helical" evidence="4">
    <location>
        <begin position="274"/>
        <end position="294"/>
    </location>
</feature>
<feature type="transmembrane region" description="Helical" evidence="4">
    <location>
        <begin position="77"/>
        <end position="95"/>
    </location>
</feature>
<feature type="transmembrane region" description="Helical" evidence="4">
    <location>
        <begin position="301"/>
        <end position="321"/>
    </location>
</feature>
<dbReference type="Pfam" id="PF00501">
    <property type="entry name" value="AMP-binding"/>
    <property type="match status" value="1"/>
</dbReference>
<dbReference type="PANTHER" id="PTHR43767:SF1">
    <property type="entry name" value="NONRIBOSOMAL PEPTIDE SYNTHASE PES1 (EUROFUNG)-RELATED"/>
    <property type="match status" value="1"/>
</dbReference>
<gene>
    <name evidence="6" type="ORF">RI844_13830</name>
</gene>
<evidence type="ECO:0000256" key="1">
    <source>
        <dbReference type="ARBA" id="ARBA00022692"/>
    </source>
</evidence>
<dbReference type="NCBIfam" id="NF006386">
    <property type="entry name" value="PRK08633.1"/>
    <property type="match status" value="1"/>
</dbReference>
<reference evidence="6 7" key="1">
    <citation type="submission" date="2023-09" db="EMBL/GenBank/DDBJ databases">
        <authorList>
            <person name="Qi X."/>
        </authorList>
    </citation>
    <scope>NUCLEOTIDE SEQUENCE [LARGE SCALE GENOMIC DNA]</scope>
    <source>
        <strain evidence="6 7">S1-1</strain>
    </source>
</reference>
<name>A0ABZ0GKW8_9GAMM</name>
<dbReference type="InterPro" id="IPR050237">
    <property type="entry name" value="ATP-dep_AMP-bd_enzyme"/>
</dbReference>
<dbReference type="SUPFAM" id="SSF56801">
    <property type="entry name" value="Acetyl-CoA synthetase-like"/>
    <property type="match status" value="1"/>
</dbReference>
<feature type="transmembrane region" description="Helical" evidence="4">
    <location>
        <begin position="7"/>
        <end position="23"/>
    </location>
</feature>
<dbReference type="PROSITE" id="PS00455">
    <property type="entry name" value="AMP_BINDING"/>
    <property type="match status" value="1"/>
</dbReference>
<dbReference type="SUPFAM" id="SSF103473">
    <property type="entry name" value="MFS general substrate transporter"/>
    <property type="match status" value="1"/>
</dbReference>
<evidence type="ECO:0000256" key="2">
    <source>
        <dbReference type="ARBA" id="ARBA00022989"/>
    </source>
</evidence>
<dbReference type="SUPFAM" id="SSF69593">
    <property type="entry name" value="Glycerol-3-phosphate (1)-acyltransferase"/>
    <property type="match status" value="1"/>
</dbReference>